<keyword evidence="8" id="KW-1185">Reference proteome</keyword>
<feature type="compositionally biased region" description="Acidic residues" evidence="4">
    <location>
        <begin position="766"/>
        <end position="777"/>
    </location>
</feature>
<dbReference type="GO" id="GO:0006281">
    <property type="term" value="P:DNA repair"/>
    <property type="evidence" value="ECO:0007669"/>
    <property type="project" value="TreeGrafter"/>
</dbReference>
<dbReference type="GO" id="GO:0005634">
    <property type="term" value="C:nucleus"/>
    <property type="evidence" value="ECO:0007669"/>
    <property type="project" value="TreeGrafter"/>
</dbReference>
<proteinExistence type="predicted"/>
<dbReference type="AlphaFoldDB" id="A0A8H3HZZ0"/>
<dbReference type="Pfam" id="PF00176">
    <property type="entry name" value="SNF2-rel_dom"/>
    <property type="match status" value="1"/>
</dbReference>
<keyword evidence="3" id="KW-0067">ATP-binding</keyword>
<evidence type="ECO:0000256" key="3">
    <source>
        <dbReference type="ARBA" id="ARBA00022840"/>
    </source>
</evidence>
<gene>
    <name evidence="7" type="ORF">GOMPHAMPRED_006798</name>
</gene>
<dbReference type="Pfam" id="PF00271">
    <property type="entry name" value="Helicase_C"/>
    <property type="match status" value="1"/>
</dbReference>
<evidence type="ECO:0000313" key="8">
    <source>
        <dbReference type="Proteomes" id="UP000664169"/>
    </source>
</evidence>
<reference evidence="7" key="1">
    <citation type="submission" date="2021-03" db="EMBL/GenBank/DDBJ databases">
        <authorList>
            <person name="Tagirdzhanova G."/>
        </authorList>
    </citation>
    <scope>NUCLEOTIDE SEQUENCE</scope>
</reference>
<dbReference type="CDD" id="cd18793">
    <property type="entry name" value="SF2_C_SNF"/>
    <property type="match status" value="1"/>
</dbReference>
<dbReference type="OrthoDB" id="423559at2759"/>
<dbReference type="PROSITE" id="PS51192">
    <property type="entry name" value="HELICASE_ATP_BIND_1"/>
    <property type="match status" value="1"/>
</dbReference>
<dbReference type="EMBL" id="CAJPDQ010000005">
    <property type="protein sequence ID" value="CAF9909547.1"/>
    <property type="molecule type" value="Genomic_DNA"/>
</dbReference>
<feature type="compositionally biased region" description="Basic and acidic residues" evidence="4">
    <location>
        <begin position="1006"/>
        <end position="1017"/>
    </location>
</feature>
<dbReference type="SMART" id="SM00487">
    <property type="entry name" value="DEXDc"/>
    <property type="match status" value="1"/>
</dbReference>
<evidence type="ECO:0000256" key="1">
    <source>
        <dbReference type="ARBA" id="ARBA00022741"/>
    </source>
</evidence>
<feature type="region of interest" description="Disordered" evidence="4">
    <location>
        <begin position="982"/>
        <end position="1017"/>
    </location>
</feature>
<organism evidence="7 8">
    <name type="scientific">Gomphillus americanus</name>
    <dbReference type="NCBI Taxonomy" id="1940652"/>
    <lineage>
        <taxon>Eukaryota</taxon>
        <taxon>Fungi</taxon>
        <taxon>Dikarya</taxon>
        <taxon>Ascomycota</taxon>
        <taxon>Pezizomycotina</taxon>
        <taxon>Lecanoromycetes</taxon>
        <taxon>OSLEUM clade</taxon>
        <taxon>Ostropomycetidae</taxon>
        <taxon>Ostropales</taxon>
        <taxon>Graphidaceae</taxon>
        <taxon>Gomphilloideae</taxon>
        <taxon>Gomphillus</taxon>
    </lineage>
</organism>
<dbReference type="PROSITE" id="PS51194">
    <property type="entry name" value="HELICASE_CTER"/>
    <property type="match status" value="1"/>
</dbReference>
<evidence type="ECO:0000256" key="2">
    <source>
        <dbReference type="ARBA" id="ARBA00022801"/>
    </source>
</evidence>
<dbReference type="InterPro" id="IPR038718">
    <property type="entry name" value="SNF2-like_sf"/>
</dbReference>
<protein>
    <submittedName>
        <fullName evidence="7">Uncharacterized protein</fullName>
    </submittedName>
</protein>
<dbReference type="Gene3D" id="3.40.50.10810">
    <property type="entry name" value="Tandem AAA-ATPase domain"/>
    <property type="match status" value="1"/>
</dbReference>
<feature type="compositionally biased region" description="Polar residues" evidence="4">
    <location>
        <begin position="674"/>
        <end position="683"/>
    </location>
</feature>
<evidence type="ECO:0000259" key="5">
    <source>
        <dbReference type="PROSITE" id="PS51192"/>
    </source>
</evidence>
<dbReference type="InterPro" id="IPR001650">
    <property type="entry name" value="Helicase_C-like"/>
</dbReference>
<dbReference type="InterPro" id="IPR027417">
    <property type="entry name" value="P-loop_NTPase"/>
</dbReference>
<keyword evidence="1" id="KW-0547">Nucleotide-binding</keyword>
<dbReference type="SUPFAM" id="SSF52540">
    <property type="entry name" value="P-loop containing nucleoside triphosphate hydrolases"/>
    <property type="match status" value="2"/>
</dbReference>
<feature type="domain" description="Helicase ATP-binding" evidence="5">
    <location>
        <begin position="268"/>
        <end position="450"/>
    </location>
</feature>
<comment type="caution">
    <text evidence="7">The sequence shown here is derived from an EMBL/GenBank/DDBJ whole genome shotgun (WGS) entry which is preliminary data.</text>
</comment>
<feature type="region of interest" description="Disordered" evidence="4">
    <location>
        <begin position="766"/>
        <end position="785"/>
    </location>
</feature>
<dbReference type="SMART" id="SM00490">
    <property type="entry name" value="HELICc"/>
    <property type="match status" value="1"/>
</dbReference>
<dbReference type="InterPro" id="IPR014001">
    <property type="entry name" value="Helicase_ATP-bd"/>
</dbReference>
<feature type="region of interest" description="Disordered" evidence="4">
    <location>
        <begin position="664"/>
        <end position="759"/>
    </location>
</feature>
<dbReference type="GO" id="GO:0005524">
    <property type="term" value="F:ATP binding"/>
    <property type="evidence" value="ECO:0007669"/>
    <property type="project" value="UniProtKB-KW"/>
</dbReference>
<name>A0A8H3HZZ0_9LECA</name>
<dbReference type="Gene3D" id="3.40.50.300">
    <property type="entry name" value="P-loop containing nucleotide triphosphate hydrolases"/>
    <property type="match status" value="1"/>
</dbReference>
<feature type="compositionally biased region" description="Polar residues" evidence="4">
    <location>
        <begin position="191"/>
        <end position="216"/>
    </location>
</feature>
<feature type="region of interest" description="Disordered" evidence="4">
    <location>
        <begin position="1"/>
        <end position="72"/>
    </location>
</feature>
<evidence type="ECO:0000259" key="6">
    <source>
        <dbReference type="PROSITE" id="PS51194"/>
    </source>
</evidence>
<dbReference type="InterPro" id="IPR050628">
    <property type="entry name" value="SNF2_RAD54_helicase_TF"/>
</dbReference>
<evidence type="ECO:0000256" key="4">
    <source>
        <dbReference type="SAM" id="MobiDB-lite"/>
    </source>
</evidence>
<dbReference type="PANTHER" id="PTHR45626:SF14">
    <property type="entry name" value="ATP-DEPENDENT DNA HELICASE (EUROFUNG)"/>
    <property type="match status" value="1"/>
</dbReference>
<feature type="compositionally biased region" description="Acidic residues" evidence="4">
    <location>
        <begin position="217"/>
        <end position="238"/>
    </location>
</feature>
<dbReference type="GO" id="GO:0016787">
    <property type="term" value="F:hydrolase activity"/>
    <property type="evidence" value="ECO:0007669"/>
    <property type="project" value="UniProtKB-KW"/>
</dbReference>
<feature type="domain" description="Helicase C-terminal" evidence="6">
    <location>
        <begin position="792"/>
        <end position="944"/>
    </location>
</feature>
<evidence type="ECO:0000313" key="7">
    <source>
        <dbReference type="EMBL" id="CAF9909547.1"/>
    </source>
</evidence>
<dbReference type="InterPro" id="IPR000330">
    <property type="entry name" value="SNF2_N"/>
</dbReference>
<accession>A0A8H3HZZ0</accession>
<sequence length="1017" mass="114502">MAKDKCPEDDNVFLHPKPPVAPSFGQTSQLRSPLAPNKAFNIPKSNKPRPEHHRSKDDKSRYSSGSDGDVFQDPVELMNRTLFSQGAPVPIRIPVGPQAKAIHKAPPIKYSSLQTPSSRFAEEDALKKELQLQGMSQVDAALFEDKYGTYTNLAPVDPIKAARDVKALLEGAFDEDDGKPKTRRLRRKLATSANSITDPTTAVETENESQTSSQLQEEPDDEEEEEEGGGEEEEEIMDDGVRPGLKVKLLQHQIVGVNWMIRQETGTTTRGSVTKGGLLADDMGLGKTIQTISLLLLNPRPKMKESKIPKSVSKSTLVVAPLALIKQWERELDVRVEDSHHMKVLVHHGPKRTKRGEDLQKYDVVITTYQTITSEFEASSKEDDGPKIGCFDVQWYRIILDEAHTIKNHNAKCTKGCYKLRSEYRWCLTGTPMQNQLSELHSLITFLRVKPFSQKNVWKEKILDPMSQGRSEFAIQRLQAMLKTFMKRRTKDVLRDQAGLDTGATNTEGFKLVDRKIEIVAVKLTPKELDFYKQLEQKVDFNIERMMSAEAMNFAGALALLLRLRQACNHKELVTKSLGRDPDALKVASRRTGSGLPTNSSQPSTQDIDVLANLLGGLEVDEKRCELCGDTLSAEEMSSKMDLCVDCEALIDEDESDRNALAIERSSKDEHSYQKANTVQISRRGQRNRPIVEDSSDEETGDWLIPKSQRLYTNMGKAGGKDDEDAEGGGEWLSGNDSDTDNASEQTSENPQAKSILEDNNSFAQYEEDDEDDEDDSFMSNRGQPKLGISTKIQTMLKILHKEVSQHKFIIFSEWTSMLNLLEPFLRRDKVQYCRYDGKMNNNAREASLDRLRNDPKTRVLLCSLKCGSLGLNLTAASRVIIMEPFWNPFVEEQAIDRVHRLNQTVDVVVYRLTVEATVEQRIFALQDQKRQLANAALEGKAIAKLTMNELLNLFKHDAEQYIKGTKLGDFMLGQTSKTMNTATQLGGPGMVESRPRVKWQTKPSSRPEHAIYGRRW</sequence>
<dbReference type="FunFam" id="3.40.50.10810:FF:000053">
    <property type="entry name" value="SNF2 family helicase/ATPase, putative"/>
    <property type="match status" value="1"/>
</dbReference>
<dbReference type="PANTHER" id="PTHR45626">
    <property type="entry name" value="TRANSCRIPTION TERMINATION FACTOR 2-RELATED"/>
    <property type="match status" value="1"/>
</dbReference>
<dbReference type="Proteomes" id="UP000664169">
    <property type="component" value="Unassembled WGS sequence"/>
</dbReference>
<dbReference type="CDD" id="cd18008">
    <property type="entry name" value="DEXDc_SHPRH-like"/>
    <property type="match status" value="1"/>
</dbReference>
<keyword evidence="2" id="KW-0378">Hydrolase</keyword>
<dbReference type="InterPro" id="IPR049730">
    <property type="entry name" value="SNF2/RAD54-like_C"/>
</dbReference>
<feature type="region of interest" description="Disordered" evidence="4">
    <location>
        <begin position="174"/>
        <end position="241"/>
    </location>
</feature>
<dbReference type="GO" id="GO:0008094">
    <property type="term" value="F:ATP-dependent activity, acting on DNA"/>
    <property type="evidence" value="ECO:0007669"/>
    <property type="project" value="TreeGrafter"/>
</dbReference>
<feature type="compositionally biased region" description="Polar residues" evidence="4">
    <location>
        <begin position="735"/>
        <end position="759"/>
    </location>
</feature>